<dbReference type="Proteomes" id="UP000245926">
    <property type="component" value="Chromosome"/>
</dbReference>
<keyword evidence="4 7" id="KW-0732">Signal</keyword>
<dbReference type="SUPFAM" id="SSF53649">
    <property type="entry name" value="Alkaline phosphatase-like"/>
    <property type="match status" value="1"/>
</dbReference>
<evidence type="ECO:0000256" key="5">
    <source>
        <dbReference type="ARBA" id="ARBA00022801"/>
    </source>
</evidence>
<evidence type="ECO:0000256" key="4">
    <source>
        <dbReference type="ARBA" id="ARBA00022729"/>
    </source>
</evidence>
<evidence type="ECO:0000256" key="7">
    <source>
        <dbReference type="SAM" id="SignalP"/>
    </source>
</evidence>
<dbReference type="InterPro" id="IPR017850">
    <property type="entry name" value="Alkaline_phosphatase_core_sf"/>
</dbReference>
<sequence length="474" mass="52177">MKKPTLLLGMALLASSALSPTGALAQSSPARDGRPNIVFILMDNLGYGEVGVYGGGITRGAPTPRIDRLATEGTRLTNYNVEAQCTPSRSAIMTGRFSIRSGTHSVPIGGGLEGLTRWEVTIAETLSTVGYATAAFGKWHLGSEQGRLPNEQGFDEWYGIPRTTDEAFWPSEPAAKAAGASFEHIMEGRKGERSREGPVYDLDQRRLIDAECARRTVDFMKRSVASGKPFYAYVPFTLVHFPTLPNPQFAGRTGYGDFPDALAEMDAHVGEILDAIDDLRVRENTIVVFTSDNGPEATWPWQGSSGPWRGYYFTHMEGSLRVPFIVRWPGQIPAGRVSNEIVHEVDTFTTFAKVAGAAVPQDRPIDGLDQSDFLLGKAETSSREGFPVFVADRLEAVKWRNWKLVFYDEQRDWWTPPTKLGSPKGFDLITDPKEEYPATGLRNSWNAGPAMRIMTEFVESLKRTPPIAPGTPDP</sequence>
<dbReference type="AlphaFoldDB" id="A0A2U8W1C1"/>
<dbReference type="GO" id="GO:0004065">
    <property type="term" value="F:arylsulfatase activity"/>
    <property type="evidence" value="ECO:0007669"/>
    <property type="project" value="TreeGrafter"/>
</dbReference>
<feature type="signal peptide" evidence="7">
    <location>
        <begin position="1"/>
        <end position="25"/>
    </location>
</feature>
<proteinExistence type="inferred from homology"/>
<comment type="similarity">
    <text evidence="2">Belongs to the sulfatase family.</text>
</comment>
<evidence type="ECO:0000313" key="10">
    <source>
        <dbReference type="Proteomes" id="UP000245926"/>
    </source>
</evidence>
<dbReference type="Gene3D" id="3.30.1120.10">
    <property type="match status" value="1"/>
</dbReference>
<dbReference type="OrthoDB" id="9803751at2"/>
<protein>
    <submittedName>
        <fullName evidence="9">Arylsulfatase</fullName>
    </submittedName>
</protein>
<dbReference type="InterPro" id="IPR000917">
    <property type="entry name" value="Sulfatase_N"/>
</dbReference>
<name>A0A2U8W1C1_9HYPH</name>
<comment type="cofactor">
    <cofactor evidence="1">
        <name>Ca(2+)</name>
        <dbReference type="ChEBI" id="CHEBI:29108"/>
    </cofactor>
</comment>
<dbReference type="GO" id="GO:0046872">
    <property type="term" value="F:metal ion binding"/>
    <property type="evidence" value="ECO:0007669"/>
    <property type="project" value="UniProtKB-KW"/>
</dbReference>
<feature type="domain" description="Sulfatase N-terminal" evidence="8">
    <location>
        <begin position="35"/>
        <end position="356"/>
    </location>
</feature>
<dbReference type="KEGG" id="mets:DK389_04085"/>
<accession>A0A2U8W1C1</accession>
<gene>
    <name evidence="9" type="ORF">DK389_04085</name>
</gene>
<keyword evidence="10" id="KW-1185">Reference proteome</keyword>
<dbReference type="PANTHER" id="PTHR42693">
    <property type="entry name" value="ARYLSULFATASE FAMILY MEMBER"/>
    <property type="match status" value="1"/>
</dbReference>
<dbReference type="Gene3D" id="3.40.720.10">
    <property type="entry name" value="Alkaline Phosphatase, subunit A"/>
    <property type="match status" value="1"/>
</dbReference>
<evidence type="ECO:0000259" key="8">
    <source>
        <dbReference type="Pfam" id="PF00884"/>
    </source>
</evidence>
<dbReference type="RefSeq" id="WP_109887552.1">
    <property type="nucleotide sequence ID" value="NZ_CP029550.1"/>
</dbReference>
<evidence type="ECO:0000313" key="9">
    <source>
        <dbReference type="EMBL" id="AWN39865.1"/>
    </source>
</evidence>
<evidence type="ECO:0000256" key="2">
    <source>
        <dbReference type="ARBA" id="ARBA00008779"/>
    </source>
</evidence>
<dbReference type="EMBL" id="CP029550">
    <property type="protein sequence ID" value="AWN39865.1"/>
    <property type="molecule type" value="Genomic_DNA"/>
</dbReference>
<dbReference type="InterPro" id="IPR050738">
    <property type="entry name" value="Sulfatase"/>
</dbReference>
<dbReference type="PANTHER" id="PTHR42693:SF42">
    <property type="entry name" value="ARYLSULFATASE G"/>
    <property type="match status" value="1"/>
</dbReference>
<evidence type="ECO:0000256" key="6">
    <source>
        <dbReference type="ARBA" id="ARBA00022837"/>
    </source>
</evidence>
<feature type="chain" id="PRO_5015917384" evidence="7">
    <location>
        <begin position="26"/>
        <end position="474"/>
    </location>
</feature>
<organism evidence="9 10">
    <name type="scientific">Methylobacterium durans</name>
    <dbReference type="NCBI Taxonomy" id="2202825"/>
    <lineage>
        <taxon>Bacteria</taxon>
        <taxon>Pseudomonadati</taxon>
        <taxon>Pseudomonadota</taxon>
        <taxon>Alphaproteobacteria</taxon>
        <taxon>Hyphomicrobiales</taxon>
        <taxon>Methylobacteriaceae</taxon>
        <taxon>Methylobacterium</taxon>
    </lineage>
</organism>
<keyword evidence="5" id="KW-0378">Hydrolase</keyword>
<reference evidence="10" key="1">
    <citation type="submission" date="2018-05" db="EMBL/GenBank/DDBJ databases">
        <title>Complete Genome Sequence of Methylobacterium sp. 17SD2-17.</title>
        <authorList>
            <person name="Srinivasan S."/>
        </authorList>
    </citation>
    <scope>NUCLEOTIDE SEQUENCE [LARGE SCALE GENOMIC DNA]</scope>
    <source>
        <strain evidence="10">17SD2-17</strain>
    </source>
</reference>
<keyword evidence="6" id="KW-0106">Calcium</keyword>
<dbReference type="Pfam" id="PF00884">
    <property type="entry name" value="Sulfatase"/>
    <property type="match status" value="1"/>
</dbReference>
<keyword evidence="3" id="KW-0479">Metal-binding</keyword>
<evidence type="ECO:0000256" key="3">
    <source>
        <dbReference type="ARBA" id="ARBA00022723"/>
    </source>
</evidence>
<evidence type="ECO:0000256" key="1">
    <source>
        <dbReference type="ARBA" id="ARBA00001913"/>
    </source>
</evidence>
<dbReference type="CDD" id="cd16142">
    <property type="entry name" value="ARS_like"/>
    <property type="match status" value="1"/>
</dbReference>